<comment type="subcellular location">
    <subcellularLocation>
        <location evidence="1">Membrane</location>
        <topology evidence="1">Multi-pass membrane protein</topology>
    </subcellularLocation>
</comment>
<evidence type="ECO:0000256" key="7">
    <source>
        <dbReference type="ARBA" id="ARBA00023053"/>
    </source>
</evidence>
<reference evidence="13 14" key="1">
    <citation type="submission" date="2021-01" db="EMBL/GenBank/DDBJ databases">
        <title>Genomic Encyclopedia of Type Strains, Phase IV (KMG-IV): sequencing the most valuable type-strain genomes for metagenomic binning, comparative biology and taxonomic classification.</title>
        <authorList>
            <person name="Goeker M."/>
        </authorList>
    </citation>
    <scope>NUCLEOTIDE SEQUENCE [LARGE SCALE GENOMIC DNA]</scope>
    <source>
        <strain evidence="13 14">DSM 24436</strain>
    </source>
</reference>
<feature type="transmembrane region" description="Helical" evidence="11">
    <location>
        <begin position="356"/>
        <end position="374"/>
    </location>
</feature>
<keyword evidence="9 11" id="KW-0472">Membrane</keyword>
<evidence type="ECO:0000313" key="14">
    <source>
        <dbReference type="Proteomes" id="UP000767854"/>
    </source>
</evidence>
<gene>
    <name evidence="13" type="ORF">JOC49_000809</name>
</gene>
<name>A0ABS2MPH5_9FIRM</name>
<dbReference type="Proteomes" id="UP000767854">
    <property type="component" value="Unassembled WGS sequence"/>
</dbReference>
<sequence>MESSYWFMVQLALILLAANVAGKLSEKFKQPAVMGQILIGLVLGAGLMEKTEIIEQFAQIGVVFLMFIAGLETDVKELLASIKSSSLIALGGIVFPAFLVFAGMMIVFPNQSMLVALFLGIVSTATSVSISVQTLREIHQLRTKQGLMILGAAIIDDIAGIILLTLLVGLVKPGASSSVGVVTLKIVAFFTILYAVGFVVVKFLRKIKDDVVGDEQIIVFSIILCFILAFMSEEFGVAAITGAYFAGVIFSMTSFKHRVSHDVNKVSNLLFTPIFFVGIGMDINLSAAATAVGVGSLLIVMGIIGKIVGCGLGARLSGFTLDDSLQIGVGMVPRAEVAIIVANLGLQMAILSEKDMAATVVMVLVTTLVTPSMLKWTFNRVHKSVA</sequence>
<dbReference type="InterPro" id="IPR038770">
    <property type="entry name" value="Na+/solute_symporter_sf"/>
</dbReference>
<feature type="transmembrane region" description="Helical" evidence="11">
    <location>
        <begin position="147"/>
        <end position="170"/>
    </location>
</feature>
<keyword evidence="10" id="KW-0739">Sodium transport</keyword>
<feature type="transmembrane region" description="Helical" evidence="11">
    <location>
        <begin position="237"/>
        <end position="255"/>
    </location>
</feature>
<keyword evidence="4" id="KW-0050">Antiport</keyword>
<keyword evidence="6 11" id="KW-1133">Transmembrane helix</keyword>
<dbReference type="PANTHER" id="PTHR43562:SF3">
    <property type="entry name" value="SODIUM ION_PROTON EXCHANGER (EUROFUNG)"/>
    <property type="match status" value="1"/>
</dbReference>
<protein>
    <submittedName>
        <fullName evidence="13">Kef-type K+ transport system membrane component KefB</fullName>
    </submittedName>
</protein>
<evidence type="ECO:0000256" key="1">
    <source>
        <dbReference type="ARBA" id="ARBA00004141"/>
    </source>
</evidence>
<evidence type="ECO:0000256" key="9">
    <source>
        <dbReference type="ARBA" id="ARBA00023136"/>
    </source>
</evidence>
<feature type="transmembrane region" description="Helical" evidence="11">
    <location>
        <begin position="114"/>
        <end position="135"/>
    </location>
</feature>
<evidence type="ECO:0000256" key="10">
    <source>
        <dbReference type="ARBA" id="ARBA00023201"/>
    </source>
</evidence>
<evidence type="ECO:0000313" key="13">
    <source>
        <dbReference type="EMBL" id="MBM7561289.1"/>
    </source>
</evidence>
<comment type="caution">
    <text evidence="13">The sequence shown here is derived from an EMBL/GenBank/DDBJ whole genome shotgun (WGS) entry which is preliminary data.</text>
</comment>
<dbReference type="EMBL" id="JAFBDT010000004">
    <property type="protein sequence ID" value="MBM7561289.1"/>
    <property type="molecule type" value="Genomic_DNA"/>
</dbReference>
<proteinExistence type="inferred from homology"/>
<keyword evidence="7" id="KW-0915">Sodium</keyword>
<evidence type="ECO:0000256" key="2">
    <source>
        <dbReference type="ARBA" id="ARBA00005551"/>
    </source>
</evidence>
<dbReference type="InterPro" id="IPR006153">
    <property type="entry name" value="Cation/H_exchanger_TM"/>
</dbReference>
<keyword evidence="14" id="KW-1185">Reference proteome</keyword>
<organism evidence="13 14">
    <name type="scientific">Fusibacter tunisiensis</name>
    <dbReference type="NCBI Taxonomy" id="1008308"/>
    <lineage>
        <taxon>Bacteria</taxon>
        <taxon>Bacillati</taxon>
        <taxon>Bacillota</taxon>
        <taxon>Clostridia</taxon>
        <taxon>Eubacteriales</taxon>
        <taxon>Eubacteriales Family XII. Incertae Sedis</taxon>
        <taxon>Fusibacter</taxon>
    </lineage>
</organism>
<evidence type="ECO:0000259" key="12">
    <source>
        <dbReference type="Pfam" id="PF00999"/>
    </source>
</evidence>
<evidence type="ECO:0000256" key="11">
    <source>
        <dbReference type="SAM" id="Phobius"/>
    </source>
</evidence>
<feature type="transmembrane region" description="Helical" evidence="11">
    <location>
        <begin position="6"/>
        <end position="24"/>
    </location>
</feature>
<feature type="domain" description="Cation/H+ exchanger transmembrane" evidence="12">
    <location>
        <begin position="19"/>
        <end position="379"/>
    </location>
</feature>
<evidence type="ECO:0000256" key="6">
    <source>
        <dbReference type="ARBA" id="ARBA00022989"/>
    </source>
</evidence>
<feature type="transmembrane region" description="Helical" evidence="11">
    <location>
        <begin position="267"/>
        <end position="285"/>
    </location>
</feature>
<dbReference type="PANTHER" id="PTHR43562">
    <property type="entry name" value="NAPA-TYPE SODIUM/HYDROGEN ANTIPORTER"/>
    <property type="match status" value="1"/>
</dbReference>
<feature type="transmembrane region" description="Helical" evidence="11">
    <location>
        <begin position="182"/>
        <end position="204"/>
    </location>
</feature>
<evidence type="ECO:0000256" key="4">
    <source>
        <dbReference type="ARBA" id="ARBA00022449"/>
    </source>
</evidence>
<comment type="similarity">
    <text evidence="2">Belongs to the monovalent cation:proton antiporter 2 (CPA2) transporter (TC 2.A.37) family.</text>
</comment>
<keyword evidence="5 11" id="KW-0812">Transmembrane</keyword>
<keyword evidence="8" id="KW-0406">Ion transport</keyword>
<dbReference type="Pfam" id="PF00999">
    <property type="entry name" value="Na_H_Exchanger"/>
    <property type="match status" value="1"/>
</dbReference>
<feature type="transmembrane region" description="Helical" evidence="11">
    <location>
        <begin position="87"/>
        <end position="108"/>
    </location>
</feature>
<evidence type="ECO:0000256" key="8">
    <source>
        <dbReference type="ARBA" id="ARBA00023065"/>
    </source>
</evidence>
<accession>A0ABS2MPH5</accession>
<evidence type="ECO:0000256" key="5">
    <source>
        <dbReference type="ARBA" id="ARBA00022692"/>
    </source>
</evidence>
<keyword evidence="3" id="KW-0813">Transport</keyword>
<dbReference type="RefSeq" id="WP_204662634.1">
    <property type="nucleotide sequence ID" value="NZ_JAFBDT010000004.1"/>
</dbReference>
<evidence type="ECO:0000256" key="3">
    <source>
        <dbReference type="ARBA" id="ARBA00022448"/>
    </source>
</evidence>
<dbReference type="Gene3D" id="1.20.1530.20">
    <property type="match status" value="1"/>
</dbReference>
<feature type="transmembrane region" description="Helical" evidence="11">
    <location>
        <begin position="291"/>
        <end position="313"/>
    </location>
</feature>